<feature type="domain" description="C2H2-type" evidence="9">
    <location>
        <begin position="172"/>
        <end position="195"/>
    </location>
</feature>
<evidence type="ECO:0000256" key="6">
    <source>
        <dbReference type="ARBA" id="ARBA00023242"/>
    </source>
</evidence>
<evidence type="ECO:0000256" key="8">
    <source>
        <dbReference type="SAM" id="MobiDB-lite"/>
    </source>
</evidence>
<evidence type="ECO:0000256" key="3">
    <source>
        <dbReference type="ARBA" id="ARBA00022737"/>
    </source>
</evidence>
<dbReference type="PROSITE" id="PS00028">
    <property type="entry name" value="ZINC_FINGER_C2H2_1"/>
    <property type="match status" value="4"/>
</dbReference>
<feature type="domain" description="C2H2-type" evidence="9">
    <location>
        <begin position="116"/>
        <end position="143"/>
    </location>
</feature>
<accession>A0ABU7EFD8</accession>
<feature type="compositionally biased region" description="Acidic residues" evidence="8">
    <location>
        <begin position="66"/>
        <end position="76"/>
    </location>
</feature>
<dbReference type="Pfam" id="PF00096">
    <property type="entry name" value="zf-C2H2"/>
    <property type="match status" value="1"/>
</dbReference>
<dbReference type="PANTHER" id="PTHR16515">
    <property type="entry name" value="PR DOMAIN ZINC FINGER PROTEIN"/>
    <property type="match status" value="1"/>
</dbReference>
<evidence type="ECO:0000256" key="7">
    <source>
        <dbReference type="PROSITE-ProRule" id="PRU00042"/>
    </source>
</evidence>
<sequence>MGDNILSSLCALPPRRQAETSEQPNYSGPLQDLRVETQSVPEIMEIVTVSDYSEVEVDASTNAEVVTEENSSEEKEDTVAEHSVAVSLEKSNEEEPEREVTKLPSSSQCKTVAGPHDCPHCEKKFKFASSLLAHSVIHTGERPYCCTDCGRCFSFRQSLDRHRRTHKKGRTYDCVICGETFQSVAAHTQHRQTHTEHGVYSCHLCNMKFSWKLAFARHLKTHTNDGNSEKFKDSSRDVQETEKALDINEDEAEPTDPDCLVEVGEQHPLRWECQSGDPPFSESIRDNGIKQLKVRTSGRKRRPTMKILAINLQKHRATNQRNECSRVNPSAPRPLPIISLEHSYGSLMVSTQAVIFRLSRTGSRGQQTQQRHPDVPLPRNLLQLLRGAAQCVPRPAERHSPSSMSWAVPWASARWDVPGTSPEEGVQDASGIDARATSTGSSRCGGAAALLRAPPGWPSSSPYL</sequence>
<keyword evidence="5" id="KW-0862">Zinc</keyword>
<evidence type="ECO:0000256" key="1">
    <source>
        <dbReference type="ARBA" id="ARBA00004123"/>
    </source>
</evidence>
<feature type="domain" description="C2H2-type" evidence="9">
    <location>
        <begin position="144"/>
        <end position="171"/>
    </location>
</feature>
<feature type="compositionally biased region" description="Basic and acidic residues" evidence="8">
    <location>
        <begin position="90"/>
        <end position="101"/>
    </location>
</feature>
<feature type="region of interest" description="Disordered" evidence="8">
    <location>
        <begin position="435"/>
        <end position="464"/>
    </location>
</feature>
<gene>
    <name evidence="10" type="ORF">CHARACLAT_032862</name>
</gene>
<keyword evidence="11" id="KW-1185">Reference proteome</keyword>
<feature type="region of interest" description="Disordered" evidence="8">
    <location>
        <begin position="61"/>
        <end position="108"/>
    </location>
</feature>
<feature type="region of interest" description="Disordered" evidence="8">
    <location>
        <begin position="224"/>
        <end position="257"/>
    </location>
</feature>
<keyword evidence="2" id="KW-0479">Metal-binding</keyword>
<feature type="region of interest" description="Disordered" evidence="8">
    <location>
        <begin position="1"/>
        <end position="29"/>
    </location>
</feature>
<dbReference type="Proteomes" id="UP001352852">
    <property type="component" value="Unassembled WGS sequence"/>
</dbReference>
<evidence type="ECO:0000259" key="9">
    <source>
        <dbReference type="PROSITE" id="PS50157"/>
    </source>
</evidence>
<comment type="subcellular location">
    <subcellularLocation>
        <location evidence="1">Nucleus</location>
    </subcellularLocation>
</comment>
<dbReference type="SMART" id="SM00355">
    <property type="entry name" value="ZnF_C2H2"/>
    <property type="match status" value="4"/>
</dbReference>
<evidence type="ECO:0000313" key="10">
    <source>
        <dbReference type="EMBL" id="MED6285802.1"/>
    </source>
</evidence>
<keyword evidence="3" id="KW-0677">Repeat</keyword>
<evidence type="ECO:0000256" key="5">
    <source>
        <dbReference type="ARBA" id="ARBA00022833"/>
    </source>
</evidence>
<dbReference type="InterPro" id="IPR036236">
    <property type="entry name" value="Znf_C2H2_sf"/>
</dbReference>
<name>A0ABU7EFD8_9TELE</name>
<dbReference type="InterPro" id="IPR013087">
    <property type="entry name" value="Znf_C2H2_type"/>
</dbReference>
<dbReference type="PROSITE" id="PS50157">
    <property type="entry name" value="ZINC_FINGER_C2H2_2"/>
    <property type="match status" value="4"/>
</dbReference>
<feature type="compositionally biased region" description="Basic and acidic residues" evidence="8">
    <location>
        <begin position="227"/>
        <end position="246"/>
    </location>
</feature>
<proteinExistence type="predicted"/>
<dbReference type="EMBL" id="JAHUTJ010055418">
    <property type="protein sequence ID" value="MED6285802.1"/>
    <property type="molecule type" value="Genomic_DNA"/>
</dbReference>
<keyword evidence="6" id="KW-0539">Nucleus</keyword>
<comment type="caution">
    <text evidence="10">The sequence shown here is derived from an EMBL/GenBank/DDBJ whole genome shotgun (WGS) entry which is preliminary data.</text>
</comment>
<evidence type="ECO:0000256" key="2">
    <source>
        <dbReference type="ARBA" id="ARBA00022723"/>
    </source>
</evidence>
<feature type="compositionally biased region" description="Low complexity" evidence="8">
    <location>
        <begin position="445"/>
        <end position="454"/>
    </location>
</feature>
<dbReference type="PANTHER" id="PTHR16515:SF66">
    <property type="entry name" value="C2H2-TYPE DOMAIN-CONTAINING PROTEIN"/>
    <property type="match status" value="1"/>
</dbReference>
<dbReference type="SUPFAM" id="SSF57667">
    <property type="entry name" value="beta-beta-alpha zinc fingers"/>
    <property type="match status" value="2"/>
</dbReference>
<keyword evidence="4 7" id="KW-0863">Zinc-finger</keyword>
<feature type="domain" description="C2H2-type" evidence="9">
    <location>
        <begin position="200"/>
        <end position="227"/>
    </location>
</feature>
<reference evidence="10 11" key="1">
    <citation type="submission" date="2021-06" db="EMBL/GenBank/DDBJ databases">
        <authorList>
            <person name="Palmer J.M."/>
        </authorList>
    </citation>
    <scope>NUCLEOTIDE SEQUENCE [LARGE SCALE GENOMIC DNA]</scope>
    <source>
        <strain evidence="10 11">CL_MEX2019</strain>
        <tissue evidence="10">Muscle</tissue>
    </source>
</reference>
<feature type="compositionally biased region" description="Acidic residues" evidence="8">
    <location>
        <begin position="247"/>
        <end position="256"/>
    </location>
</feature>
<dbReference type="InterPro" id="IPR050331">
    <property type="entry name" value="Zinc_finger"/>
</dbReference>
<protein>
    <recommendedName>
        <fullName evidence="9">C2H2-type domain-containing protein</fullName>
    </recommendedName>
</protein>
<evidence type="ECO:0000256" key="4">
    <source>
        <dbReference type="ARBA" id="ARBA00022771"/>
    </source>
</evidence>
<organism evidence="10 11">
    <name type="scientific">Characodon lateralis</name>
    <dbReference type="NCBI Taxonomy" id="208331"/>
    <lineage>
        <taxon>Eukaryota</taxon>
        <taxon>Metazoa</taxon>
        <taxon>Chordata</taxon>
        <taxon>Craniata</taxon>
        <taxon>Vertebrata</taxon>
        <taxon>Euteleostomi</taxon>
        <taxon>Actinopterygii</taxon>
        <taxon>Neopterygii</taxon>
        <taxon>Teleostei</taxon>
        <taxon>Neoteleostei</taxon>
        <taxon>Acanthomorphata</taxon>
        <taxon>Ovalentaria</taxon>
        <taxon>Atherinomorphae</taxon>
        <taxon>Cyprinodontiformes</taxon>
        <taxon>Goodeidae</taxon>
        <taxon>Characodon</taxon>
    </lineage>
</organism>
<evidence type="ECO:0000313" key="11">
    <source>
        <dbReference type="Proteomes" id="UP001352852"/>
    </source>
</evidence>
<dbReference type="Gene3D" id="3.30.160.60">
    <property type="entry name" value="Classic Zinc Finger"/>
    <property type="match status" value="3"/>
</dbReference>